<accession>A0A0F4PLY0</accession>
<reference evidence="1 2" key="1">
    <citation type="journal article" date="2015" name="BMC Genomics">
        <title>Genome mining reveals unlocked bioactive potential of marine Gram-negative bacteria.</title>
        <authorList>
            <person name="Machado H."/>
            <person name="Sonnenschein E.C."/>
            <person name="Melchiorsen J."/>
            <person name="Gram L."/>
        </authorList>
    </citation>
    <scope>NUCLEOTIDE SEQUENCE [LARGE SCALE GENOMIC DNA]</scope>
    <source>
        <strain evidence="1 2">S3137</strain>
    </source>
</reference>
<dbReference type="AlphaFoldDB" id="A0A0F4PLY0"/>
<evidence type="ECO:0000313" key="1">
    <source>
        <dbReference type="EMBL" id="KJY96171.1"/>
    </source>
</evidence>
<dbReference type="Pfam" id="PF20043">
    <property type="entry name" value="DUF6445"/>
    <property type="match status" value="1"/>
</dbReference>
<name>A0A0F4PLY0_9GAMM</name>
<evidence type="ECO:0000313" key="2">
    <source>
        <dbReference type="Proteomes" id="UP000033664"/>
    </source>
</evidence>
<gene>
    <name evidence="1" type="ORF">TW72_17665</name>
</gene>
<sequence length="231" mass="26247">MYTLNLDYQANVIAIPATNESVVVVDDFLANPEQVIHYAKTTAYFNPPGTDRSFYPGKRDKMPLPYKRALSELLNSLRDRGVLQLDGKVDIYRNELSLTTVKESQLSLFQKAPHIDSLDNKDYATVHYLCSEQHGGTSFYCYRPTGMAQFSDDNAVKNMLKSIQHHAHSFDGYIQGDSELFERVLSVPAKFNRIIIYQGNILHSADLKGQHNQQDDIDNGRLSVASFFYLE</sequence>
<dbReference type="InterPro" id="IPR045617">
    <property type="entry name" value="DUF6445"/>
</dbReference>
<dbReference type="EMBL" id="JXXZ01000019">
    <property type="protein sequence ID" value="KJY96171.1"/>
    <property type="molecule type" value="Genomic_DNA"/>
</dbReference>
<dbReference type="RefSeq" id="WP_045980308.1">
    <property type="nucleotide sequence ID" value="NZ_JXXY01000017.1"/>
</dbReference>
<dbReference type="GeneID" id="58230326"/>
<keyword evidence="2" id="KW-1185">Reference proteome</keyword>
<dbReference type="OrthoDB" id="4048724at2"/>
<dbReference type="Proteomes" id="UP000033664">
    <property type="component" value="Unassembled WGS sequence"/>
</dbReference>
<comment type="caution">
    <text evidence="1">The sequence shown here is derived from an EMBL/GenBank/DDBJ whole genome shotgun (WGS) entry which is preliminary data.</text>
</comment>
<protein>
    <submittedName>
        <fullName evidence="1">Uncharacterized protein</fullName>
    </submittedName>
</protein>
<proteinExistence type="predicted"/>
<dbReference type="PATRIC" id="fig|151081.8.peg.3212"/>
<organism evidence="1 2">
    <name type="scientific">Pseudoalteromonas ruthenica</name>
    <dbReference type="NCBI Taxonomy" id="151081"/>
    <lineage>
        <taxon>Bacteria</taxon>
        <taxon>Pseudomonadati</taxon>
        <taxon>Pseudomonadota</taxon>
        <taxon>Gammaproteobacteria</taxon>
        <taxon>Alteromonadales</taxon>
        <taxon>Pseudoalteromonadaceae</taxon>
        <taxon>Pseudoalteromonas</taxon>
    </lineage>
</organism>
<dbReference type="eggNOG" id="COG0665">
    <property type="taxonomic scope" value="Bacteria"/>
</dbReference>